<organism evidence="2 3">
    <name type="scientific">Natronosporangium hydrolyticum</name>
    <dbReference type="NCBI Taxonomy" id="2811111"/>
    <lineage>
        <taxon>Bacteria</taxon>
        <taxon>Bacillati</taxon>
        <taxon>Actinomycetota</taxon>
        <taxon>Actinomycetes</taxon>
        <taxon>Micromonosporales</taxon>
        <taxon>Micromonosporaceae</taxon>
        <taxon>Natronosporangium</taxon>
    </lineage>
</organism>
<evidence type="ECO:0000313" key="2">
    <source>
        <dbReference type="EMBL" id="QSB12823.1"/>
    </source>
</evidence>
<keyword evidence="3" id="KW-1185">Reference proteome</keyword>
<dbReference type="Proteomes" id="UP000662857">
    <property type="component" value="Chromosome"/>
</dbReference>
<name>A0A895YBI6_9ACTN</name>
<protein>
    <submittedName>
        <fullName evidence="2">Uncharacterized protein</fullName>
    </submittedName>
</protein>
<dbReference type="RefSeq" id="WP_239674864.1">
    <property type="nucleotide sequence ID" value="NZ_CP070499.1"/>
</dbReference>
<dbReference type="KEGG" id="nhy:JQS43_14140"/>
<gene>
    <name evidence="2" type="ORF">JQS43_14140</name>
</gene>
<evidence type="ECO:0000313" key="3">
    <source>
        <dbReference type="Proteomes" id="UP000662857"/>
    </source>
</evidence>
<accession>A0A895YBI6</accession>
<evidence type="ECO:0000256" key="1">
    <source>
        <dbReference type="SAM" id="MobiDB-lite"/>
    </source>
</evidence>
<dbReference type="EMBL" id="CP070499">
    <property type="protein sequence ID" value="QSB12823.1"/>
    <property type="molecule type" value="Genomic_DNA"/>
</dbReference>
<feature type="region of interest" description="Disordered" evidence="1">
    <location>
        <begin position="39"/>
        <end position="68"/>
    </location>
</feature>
<feature type="compositionally biased region" description="Basic and acidic residues" evidence="1">
    <location>
        <begin position="11"/>
        <end position="24"/>
    </location>
</feature>
<dbReference type="AlphaFoldDB" id="A0A895YBI6"/>
<reference evidence="2" key="1">
    <citation type="submission" date="2021-02" db="EMBL/GenBank/DDBJ databases">
        <title>Natrosporangium hydrolyticum gen. nov., sp. nov, a haloalkaliphilic actinobacterium from a soda solonchak soil.</title>
        <authorList>
            <person name="Sorokin D.Y."/>
            <person name="Khijniak T.V."/>
            <person name="Zakharycheva A.P."/>
            <person name="Boueva O.V."/>
            <person name="Ariskina E.V."/>
            <person name="Hahnke R.L."/>
            <person name="Bunk B."/>
            <person name="Sproer C."/>
            <person name="Schumann P."/>
            <person name="Evtushenko L.I."/>
            <person name="Kublanov I.V."/>
        </authorList>
    </citation>
    <scope>NUCLEOTIDE SEQUENCE</scope>
    <source>
        <strain evidence="2">DSM 106523</strain>
    </source>
</reference>
<sequence>MTDSASAGCATRDRGEDDRDHPAERGLFPMQVLFLGGPWHGERHEVAPSRRSRGIETLPTQYSVPAPPADRVTYTRRFANGGGERRAVYVAADYHGPARA</sequence>
<feature type="region of interest" description="Disordered" evidence="1">
    <location>
        <begin position="1"/>
        <end position="26"/>
    </location>
</feature>
<proteinExistence type="predicted"/>